<reference evidence="18 19" key="1">
    <citation type="journal article" date="2015" name="Genome Announc.">
        <title>Complete Genome Sequence of Methylobacterium aquaticum Strain 22A, Isolated from Racomitrium japonicum Moss.</title>
        <authorList>
            <person name="Tani A."/>
            <person name="Ogura Y."/>
            <person name="Hayashi T."/>
            <person name="Kimbara K."/>
        </authorList>
    </citation>
    <scope>NUCLEOTIDE SEQUENCE [LARGE SCALE GENOMIC DNA]</scope>
    <source>
        <strain evidence="18 19">MA-22A</strain>
    </source>
</reference>
<evidence type="ECO:0000259" key="16">
    <source>
        <dbReference type="Pfam" id="PF02563"/>
    </source>
</evidence>
<organism evidence="18 19">
    <name type="scientific">Methylobacterium aquaticum</name>
    <dbReference type="NCBI Taxonomy" id="270351"/>
    <lineage>
        <taxon>Bacteria</taxon>
        <taxon>Pseudomonadati</taxon>
        <taxon>Pseudomonadota</taxon>
        <taxon>Alphaproteobacteria</taxon>
        <taxon>Hyphomicrobiales</taxon>
        <taxon>Methylobacteriaceae</taxon>
        <taxon>Methylobacterium</taxon>
    </lineage>
</organism>
<evidence type="ECO:0000256" key="10">
    <source>
        <dbReference type="ARBA" id="ARBA00023114"/>
    </source>
</evidence>
<dbReference type="PANTHER" id="PTHR33619">
    <property type="entry name" value="POLYSACCHARIDE EXPORT PROTEIN GFCE-RELATED"/>
    <property type="match status" value="1"/>
</dbReference>
<feature type="chain" id="PRO_5002197370" evidence="15">
    <location>
        <begin position="26"/>
        <end position="411"/>
    </location>
</feature>
<dbReference type="RefSeq" id="WP_060848786.1">
    <property type="nucleotide sequence ID" value="NZ_AP014704.1"/>
</dbReference>
<keyword evidence="5 18" id="KW-0762">Sugar transport</keyword>
<evidence type="ECO:0000256" key="12">
    <source>
        <dbReference type="ARBA" id="ARBA00023139"/>
    </source>
</evidence>
<evidence type="ECO:0000256" key="7">
    <source>
        <dbReference type="ARBA" id="ARBA00022729"/>
    </source>
</evidence>
<keyword evidence="3" id="KW-0813">Transport</keyword>
<keyword evidence="10" id="KW-0626">Porin</keyword>
<dbReference type="EMBL" id="AP014704">
    <property type="protein sequence ID" value="BAQ47940.1"/>
    <property type="molecule type" value="Genomic_DNA"/>
</dbReference>
<sequence length="411" mass="42310">MVRVGMPAVLAVACLIGGCSSFLPAAGPTASAIADGADVATDQGLLARYEIIDVDAAVVEALRGRPLDSLLASFGDRRPSVQPVIGVGDAVTVTIWEAGSGGLFSAPMMGGLSTGSKSSSIPEQIVARDGTISVPYAGRIKVAGKRAPDVQAQIEQELAGKAIQPQVLLTVNSPLSTSVTVLGEAAAAGGGGARLAAASRGGPVSNLGGGRVPLTEKGDRLLDVIATAGGVAAPVNETFVRLSRGSTTATVPLTAIVSNPRENIFLRPGDTLTLVRDPQTFLAVGATGANYEIPFSAEGITLAQALAKSGGLRDFQADPAGVFVFRFEPASVVRRLHPNSPLVSSNFVPVVYRINMRDPNSLFVSQAFRMRNRDLVYVSNAPFTEVQKVLSVFSTVTSPIASGASLYSAAR</sequence>
<evidence type="ECO:0000256" key="8">
    <source>
        <dbReference type="ARBA" id="ARBA00023047"/>
    </source>
</evidence>
<evidence type="ECO:0000256" key="6">
    <source>
        <dbReference type="ARBA" id="ARBA00022692"/>
    </source>
</evidence>
<dbReference type="PROSITE" id="PS51257">
    <property type="entry name" value="PROKAR_LIPOPROTEIN"/>
    <property type="match status" value="1"/>
</dbReference>
<name>A0A0C6FXB3_9HYPH</name>
<feature type="signal peptide" evidence="15">
    <location>
        <begin position="1"/>
        <end position="25"/>
    </location>
</feature>
<dbReference type="Pfam" id="PF02563">
    <property type="entry name" value="Poly_export"/>
    <property type="match status" value="1"/>
</dbReference>
<dbReference type="PANTHER" id="PTHR33619:SF3">
    <property type="entry name" value="POLYSACCHARIDE EXPORT PROTEIN GFCE-RELATED"/>
    <property type="match status" value="1"/>
</dbReference>
<dbReference type="AlphaFoldDB" id="A0A0C6FXB3"/>
<keyword evidence="9" id="KW-0406">Ion transport</keyword>
<dbReference type="InterPro" id="IPR049712">
    <property type="entry name" value="Poly_export"/>
</dbReference>
<dbReference type="Pfam" id="PF22461">
    <property type="entry name" value="SLBB_2"/>
    <property type="match status" value="1"/>
</dbReference>
<dbReference type="GO" id="GO:0009279">
    <property type="term" value="C:cell outer membrane"/>
    <property type="evidence" value="ECO:0007669"/>
    <property type="project" value="UniProtKB-SubCell"/>
</dbReference>
<evidence type="ECO:0000259" key="17">
    <source>
        <dbReference type="Pfam" id="PF22461"/>
    </source>
</evidence>
<evidence type="ECO:0000313" key="19">
    <source>
        <dbReference type="Proteomes" id="UP000061432"/>
    </source>
</evidence>
<feature type="domain" description="SLBB" evidence="17">
    <location>
        <begin position="291"/>
        <end position="378"/>
    </location>
</feature>
<keyword evidence="8" id="KW-0625">Polysaccharide transport</keyword>
<keyword evidence="12" id="KW-0564">Palmitate</keyword>
<dbReference type="Gene3D" id="3.10.560.10">
    <property type="entry name" value="Outer membrane lipoprotein wza domain like"/>
    <property type="match status" value="1"/>
</dbReference>
<proteinExistence type="inferred from homology"/>
<evidence type="ECO:0000256" key="9">
    <source>
        <dbReference type="ARBA" id="ARBA00023065"/>
    </source>
</evidence>
<gene>
    <name evidence="18" type="primary">wza</name>
    <name evidence="18" type="ORF">Maq22A_c25200</name>
</gene>
<dbReference type="Gene3D" id="3.30.1950.10">
    <property type="entry name" value="wza like domain"/>
    <property type="match status" value="1"/>
</dbReference>
<evidence type="ECO:0000313" key="18">
    <source>
        <dbReference type="EMBL" id="BAQ47940.1"/>
    </source>
</evidence>
<dbReference type="GO" id="GO:0015159">
    <property type="term" value="F:polysaccharide transmembrane transporter activity"/>
    <property type="evidence" value="ECO:0007669"/>
    <property type="project" value="InterPro"/>
</dbReference>
<evidence type="ECO:0000256" key="14">
    <source>
        <dbReference type="ARBA" id="ARBA00023288"/>
    </source>
</evidence>
<dbReference type="PATRIC" id="fig|270351.10.peg.4839"/>
<dbReference type="OrthoDB" id="7198507at2"/>
<keyword evidence="14" id="KW-0449">Lipoprotein</keyword>
<comment type="subcellular location">
    <subcellularLocation>
        <location evidence="1">Cell outer membrane</location>
        <topology evidence="1">Multi-pass membrane protein</topology>
    </subcellularLocation>
</comment>
<keyword evidence="6" id="KW-0812">Transmembrane</keyword>
<dbReference type="STRING" id="270351.Maq22A_c25200"/>
<dbReference type="Proteomes" id="UP000061432">
    <property type="component" value="Chromosome"/>
</dbReference>
<keyword evidence="4" id="KW-1134">Transmembrane beta strand</keyword>
<reference evidence="19" key="2">
    <citation type="submission" date="2015-01" db="EMBL/GenBank/DDBJ databases">
        <title>Complete genome sequence of Methylobacterium aquaticum strain 22A.</title>
        <authorList>
            <person name="Tani A."/>
            <person name="Ogura Y."/>
            <person name="Hayashi T."/>
        </authorList>
    </citation>
    <scope>NUCLEOTIDE SEQUENCE [LARGE SCALE GENOMIC DNA]</scope>
    <source>
        <strain evidence="19">MA-22A</strain>
    </source>
</reference>
<dbReference type="KEGG" id="maqu:Maq22A_c25200"/>
<evidence type="ECO:0000256" key="15">
    <source>
        <dbReference type="SAM" id="SignalP"/>
    </source>
</evidence>
<accession>A0A0C6FXB3</accession>
<feature type="domain" description="Polysaccharide export protein N-terminal" evidence="16">
    <location>
        <begin position="83"/>
        <end position="171"/>
    </location>
</feature>
<comment type="similarity">
    <text evidence="2">Belongs to the BexD/CtrA/VexA family.</text>
</comment>
<evidence type="ECO:0000256" key="4">
    <source>
        <dbReference type="ARBA" id="ARBA00022452"/>
    </source>
</evidence>
<keyword evidence="13" id="KW-0998">Cell outer membrane</keyword>
<keyword evidence="7 15" id="KW-0732">Signal</keyword>
<dbReference type="GO" id="GO:0006811">
    <property type="term" value="P:monoatomic ion transport"/>
    <property type="evidence" value="ECO:0007669"/>
    <property type="project" value="UniProtKB-KW"/>
</dbReference>
<evidence type="ECO:0000256" key="11">
    <source>
        <dbReference type="ARBA" id="ARBA00023136"/>
    </source>
</evidence>
<dbReference type="GO" id="GO:0015288">
    <property type="term" value="F:porin activity"/>
    <property type="evidence" value="ECO:0007669"/>
    <property type="project" value="UniProtKB-KW"/>
</dbReference>
<evidence type="ECO:0000256" key="5">
    <source>
        <dbReference type="ARBA" id="ARBA00022597"/>
    </source>
</evidence>
<dbReference type="InterPro" id="IPR003715">
    <property type="entry name" value="Poly_export_N"/>
</dbReference>
<evidence type="ECO:0000256" key="3">
    <source>
        <dbReference type="ARBA" id="ARBA00022448"/>
    </source>
</evidence>
<dbReference type="InterPro" id="IPR054765">
    <property type="entry name" value="SLBB_dom"/>
</dbReference>
<evidence type="ECO:0000256" key="13">
    <source>
        <dbReference type="ARBA" id="ARBA00023237"/>
    </source>
</evidence>
<keyword evidence="11" id="KW-0472">Membrane</keyword>
<evidence type="ECO:0000256" key="2">
    <source>
        <dbReference type="ARBA" id="ARBA00009450"/>
    </source>
</evidence>
<protein>
    <submittedName>
        <fullName evidence="18">Sugar transporter</fullName>
    </submittedName>
</protein>
<evidence type="ECO:0000256" key="1">
    <source>
        <dbReference type="ARBA" id="ARBA00004571"/>
    </source>
</evidence>
<dbReference type="GO" id="GO:0046930">
    <property type="term" value="C:pore complex"/>
    <property type="evidence" value="ECO:0007669"/>
    <property type="project" value="UniProtKB-KW"/>
</dbReference>